<sequence>MYITEDHSRAGTDLPLHIAQNWECAPEEHHYKEDDKDFLHEASGHPDKLKQPKNTIAAEGLDNVREYNTFFKGFLSFERNKGKGYIVSPHESSGLHDIVFTEENWQRHRNTTFTKNHITCAAGLKPSSTGENHSVFTQRSKLQDKGGIGEYIHNGQKGSTDEKIQGYEAEYDDMDYGAFIQMVKRRLEKKNSKKPSGSKRCRRLESSDEDEPRRKKEEGEEGPDQEETQGV</sequence>
<name>A0AAW0B2D3_9AGAR</name>
<feature type="compositionally biased region" description="Basic residues" evidence="1">
    <location>
        <begin position="187"/>
        <end position="202"/>
    </location>
</feature>
<keyword evidence="3" id="KW-1185">Reference proteome</keyword>
<evidence type="ECO:0000313" key="2">
    <source>
        <dbReference type="EMBL" id="KAK7020024.1"/>
    </source>
</evidence>
<dbReference type="AlphaFoldDB" id="A0AAW0B2D3"/>
<evidence type="ECO:0000256" key="1">
    <source>
        <dbReference type="SAM" id="MobiDB-lite"/>
    </source>
</evidence>
<evidence type="ECO:0000313" key="3">
    <source>
        <dbReference type="Proteomes" id="UP001362999"/>
    </source>
</evidence>
<dbReference type="EMBL" id="JAWWNJ010000042">
    <property type="protein sequence ID" value="KAK7020024.1"/>
    <property type="molecule type" value="Genomic_DNA"/>
</dbReference>
<organism evidence="2 3">
    <name type="scientific">Favolaschia claudopus</name>
    <dbReference type="NCBI Taxonomy" id="2862362"/>
    <lineage>
        <taxon>Eukaryota</taxon>
        <taxon>Fungi</taxon>
        <taxon>Dikarya</taxon>
        <taxon>Basidiomycota</taxon>
        <taxon>Agaricomycotina</taxon>
        <taxon>Agaricomycetes</taxon>
        <taxon>Agaricomycetidae</taxon>
        <taxon>Agaricales</taxon>
        <taxon>Marasmiineae</taxon>
        <taxon>Mycenaceae</taxon>
        <taxon>Favolaschia</taxon>
    </lineage>
</organism>
<accession>A0AAW0B2D3</accession>
<gene>
    <name evidence="2" type="ORF">R3P38DRAFT_3552215</name>
</gene>
<protein>
    <submittedName>
        <fullName evidence="2">Uncharacterized protein</fullName>
    </submittedName>
</protein>
<reference evidence="2 3" key="1">
    <citation type="journal article" date="2024" name="J Genomics">
        <title>Draft genome sequencing and assembly of Favolaschia claudopus CIRM-BRFM 2984 isolated from oak limbs.</title>
        <authorList>
            <person name="Navarro D."/>
            <person name="Drula E."/>
            <person name="Chaduli D."/>
            <person name="Cazenave R."/>
            <person name="Ahrendt S."/>
            <person name="Wang J."/>
            <person name="Lipzen A."/>
            <person name="Daum C."/>
            <person name="Barry K."/>
            <person name="Grigoriev I.V."/>
            <person name="Favel A."/>
            <person name="Rosso M.N."/>
            <person name="Martin F."/>
        </authorList>
    </citation>
    <scope>NUCLEOTIDE SEQUENCE [LARGE SCALE GENOMIC DNA]</scope>
    <source>
        <strain evidence="2 3">CIRM-BRFM 2984</strain>
    </source>
</reference>
<feature type="compositionally biased region" description="Basic and acidic residues" evidence="1">
    <location>
        <begin position="203"/>
        <end position="218"/>
    </location>
</feature>
<proteinExistence type="predicted"/>
<dbReference type="Proteomes" id="UP001362999">
    <property type="component" value="Unassembled WGS sequence"/>
</dbReference>
<feature type="compositionally biased region" description="Acidic residues" evidence="1">
    <location>
        <begin position="219"/>
        <end position="231"/>
    </location>
</feature>
<comment type="caution">
    <text evidence="2">The sequence shown here is derived from an EMBL/GenBank/DDBJ whole genome shotgun (WGS) entry which is preliminary data.</text>
</comment>
<feature type="region of interest" description="Disordered" evidence="1">
    <location>
        <begin position="187"/>
        <end position="231"/>
    </location>
</feature>